<keyword evidence="2" id="KW-1185">Reference proteome</keyword>
<dbReference type="Proteomes" id="UP000270094">
    <property type="component" value="Unassembled WGS sequence"/>
</dbReference>
<name>A0A3P7IC03_STRVU</name>
<dbReference type="EMBL" id="UYYB01017617">
    <property type="protein sequence ID" value="VDM70791.1"/>
    <property type="molecule type" value="Genomic_DNA"/>
</dbReference>
<evidence type="ECO:0000313" key="2">
    <source>
        <dbReference type="Proteomes" id="UP000270094"/>
    </source>
</evidence>
<evidence type="ECO:0000313" key="1">
    <source>
        <dbReference type="EMBL" id="VDM70791.1"/>
    </source>
</evidence>
<protein>
    <submittedName>
        <fullName evidence="1">Uncharacterized protein</fullName>
    </submittedName>
</protein>
<dbReference type="AlphaFoldDB" id="A0A3P7IC03"/>
<sequence>MRFHPRGPLNCLHSFFLNVILPMNANLATKKTCSAPILAIQIFTSSALQ</sequence>
<reference evidence="1 2" key="1">
    <citation type="submission" date="2018-11" db="EMBL/GenBank/DDBJ databases">
        <authorList>
            <consortium name="Pathogen Informatics"/>
        </authorList>
    </citation>
    <scope>NUCLEOTIDE SEQUENCE [LARGE SCALE GENOMIC DNA]</scope>
</reference>
<organism evidence="1 2">
    <name type="scientific">Strongylus vulgaris</name>
    <name type="common">Blood worm</name>
    <dbReference type="NCBI Taxonomy" id="40348"/>
    <lineage>
        <taxon>Eukaryota</taxon>
        <taxon>Metazoa</taxon>
        <taxon>Ecdysozoa</taxon>
        <taxon>Nematoda</taxon>
        <taxon>Chromadorea</taxon>
        <taxon>Rhabditida</taxon>
        <taxon>Rhabditina</taxon>
        <taxon>Rhabditomorpha</taxon>
        <taxon>Strongyloidea</taxon>
        <taxon>Strongylidae</taxon>
        <taxon>Strongylus</taxon>
    </lineage>
</organism>
<proteinExistence type="predicted"/>
<gene>
    <name evidence="1" type="ORF">SVUK_LOCUS5789</name>
</gene>
<accession>A0A3P7IC03</accession>